<evidence type="ECO:0000313" key="2">
    <source>
        <dbReference type="Proteomes" id="UP001596020"/>
    </source>
</evidence>
<dbReference type="RefSeq" id="WP_380078744.1">
    <property type="nucleotide sequence ID" value="NZ_JBHSGO010000169.1"/>
</dbReference>
<reference evidence="2" key="1">
    <citation type="journal article" date="2019" name="Int. J. Syst. Evol. Microbiol.">
        <title>The Global Catalogue of Microorganisms (GCM) 10K type strain sequencing project: providing services to taxonomists for standard genome sequencing and annotation.</title>
        <authorList>
            <consortium name="The Broad Institute Genomics Platform"/>
            <consortium name="The Broad Institute Genome Sequencing Center for Infectious Disease"/>
            <person name="Wu L."/>
            <person name="Ma J."/>
        </authorList>
    </citation>
    <scope>NUCLEOTIDE SEQUENCE [LARGE SCALE GENOMIC DNA]</scope>
    <source>
        <strain evidence="2">CGMCC 4.7357</strain>
    </source>
</reference>
<sequence>MKFEKEKELLKGMFLSIADDENEKFVSSIHDLFIQVDQATGDVQVYDDNDKLLASKVIYKWIVEEDAKNEEVSQDIIATLKDLMRELQEEEYFDSLLFETPLSVQLVRSDFSVIEELLFVDDDIMLVSDPLLKGVDEDLDKFISKLLAD</sequence>
<keyword evidence="2" id="KW-1185">Reference proteome</keyword>
<protein>
    <submittedName>
        <fullName evidence="1">Uncharacterized protein</fullName>
    </submittedName>
</protein>
<accession>A0ABV9K842</accession>
<name>A0ABV9K842_9PORP</name>
<proteinExistence type="predicted"/>
<gene>
    <name evidence="1" type="ORF">ACFO3G_05500</name>
</gene>
<evidence type="ECO:0000313" key="1">
    <source>
        <dbReference type="EMBL" id="MFC4666053.1"/>
    </source>
</evidence>
<dbReference type="Proteomes" id="UP001596020">
    <property type="component" value="Unassembled WGS sequence"/>
</dbReference>
<comment type="caution">
    <text evidence="1">The sequence shown here is derived from an EMBL/GenBank/DDBJ whole genome shotgun (WGS) entry which is preliminary data.</text>
</comment>
<dbReference type="EMBL" id="JBHSGO010000169">
    <property type="protein sequence ID" value="MFC4666053.1"/>
    <property type="molecule type" value="Genomic_DNA"/>
</dbReference>
<organism evidence="1 2">
    <name type="scientific">Falsiporphyromonas endometrii</name>
    <dbReference type="NCBI Taxonomy" id="1387297"/>
    <lineage>
        <taxon>Bacteria</taxon>
        <taxon>Pseudomonadati</taxon>
        <taxon>Bacteroidota</taxon>
        <taxon>Bacteroidia</taxon>
        <taxon>Bacteroidales</taxon>
        <taxon>Porphyromonadaceae</taxon>
        <taxon>Falsiporphyromonas</taxon>
    </lineage>
</organism>